<evidence type="ECO:0000256" key="1">
    <source>
        <dbReference type="SAM" id="Phobius"/>
    </source>
</evidence>
<sequence>MILRRVAQHVQDQNWTAVAIDFVIVVVGVFLGIQLGNWNTARAEDARERLLLGELRAELVEAARQLTIKRNAYAQVGQSGEAALAFLDAGEPCTDDCWGPLVDFFHASQWQQVTVGRSTYDEMRRNGWPRDRDLVDAMEDYLRQADQFEAPLEQPPAYRSLARGLIPLAAHMPYWTNCFKLTDGEELYRGDCPAGVAPEVAAAGVQALAAHLDVHAALTEWAGFAAALSVSFDPLIAAAERAVALIDATLDA</sequence>
<proteinExistence type="predicted"/>
<evidence type="ECO:0000313" key="3">
    <source>
        <dbReference type="Proteomes" id="UP000216339"/>
    </source>
</evidence>
<comment type="caution">
    <text evidence="2">The sequence shown here is derived from an EMBL/GenBank/DDBJ whole genome shotgun (WGS) entry which is preliminary data.</text>
</comment>
<keyword evidence="1" id="KW-1133">Transmembrane helix</keyword>
<protein>
    <submittedName>
        <fullName evidence="2">Uncharacterized protein</fullName>
    </submittedName>
</protein>
<feature type="transmembrane region" description="Helical" evidence="1">
    <location>
        <begin position="15"/>
        <end position="33"/>
    </location>
</feature>
<keyword evidence="3" id="KW-1185">Reference proteome</keyword>
<name>A0A271IXK6_9BACT</name>
<keyword evidence="1" id="KW-0472">Membrane</keyword>
<reference evidence="2 3" key="1">
    <citation type="submission" date="2016-11" db="EMBL/GenBank/DDBJ databases">
        <title>Study of marine rhodopsin-containing bacteria.</title>
        <authorList>
            <person name="Yoshizawa S."/>
            <person name="Kumagai Y."/>
            <person name="Kogure K."/>
        </authorList>
    </citation>
    <scope>NUCLEOTIDE SEQUENCE [LARGE SCALE GENOMIC DNA]</scope>
    <source>
        <strain evidence="2 3">SAORIC-28</strain>
    </source>
</reference>
<dbReference type="RefSeq" id="WP_095509079.1">
    <property type="nucleotide sequence ID" value="NZ_MQWD01000001.1"/>
</dbReference>
<gene>
    <name evidence="2" type="ORF">BSZ37_02785</name>
</gene>
<dbReference type="OrthoDB" id="7562173at2"/>
<dbReference type="Proteomes" id="UP000216339">
    <property type="component" value="Unassembled WGS sequence"/>
</dbReference>
<dbReference type="AlphaFoldDB" id="A0A271IXK6"/>
<accession>A0A271IXK6</accession>
<evidence type="ECO:0000313" key="2">
    <source>
        <dbReference type="EMBL" id="PAP75445.1"/>
    </source>
</evidence>
<organism evidence="2 3">
    <name type="scientific">Rubrivirga marina</name>
    <dbReference type="NCBI Taxonomy" id="1196024"/>
    <lineage>
        <taxon>Bacteria</taxon>
        <taxon>Pseudomonadati</taxon>
        <taxon>Rhodothermota</taxon>
        <taxon>Rhodothermia</taxon>
        <taxon>Rhodothermales</taxon>
        <taxon>Rubricoccaceae</taxon>
        <taxon>Rubrivirga</taxon>
    </lineage>
</organism>
<dbReference type="EMBL" id="MQWD01000001">
    <property type="protein sequence ID" value="PAP75445.1"/>
    <property type="molecule type" value="Genomic_DNA"/>
</dbReference>
<keyword evidence="1" id="KW-0812">Transmembrane</keyword>